<evidence type="ECO:0000313" key="9">
    <source>
        <dbReference type="WBParaSite" id="SMUV_0000751701-mRNA-1"/>
    </source>
</evidence>
<evidence type="ECO:0000256" key="4">
    <source>
        <dbReference type="ARBA" id="ARBA00022490"/>
    </source>
</evidence>
<accession>A0A0N5ARX2</accession>
<evidence type="ECO:0000256" key="6">
    <source>
        <dbReference type="ARBA" id="ARBA00034482"/>
    </source>
</evidence>
<dbReference type="AlphaFoldDB" id="A0A0N5ARX2"/>
<evidence type="ECO:0000256" key="1">
    <source>
        <dbReference type="ARBA" id="ARBA00004236"/>
    </source>
</evidence>
<name>A0A0N5ARX2_9BILA</name>
<protein>
    <submittedName>
        <fullName evidence="9">Hyccin</fullName>
    </submittedName>
</protein>
<dbReference type="GO" id="GO:0005886">
    <property type="term" value="C:plasma membrane"/>
    <property type="evidence" value="ECO:0007669"/>
    <property type="project" value="UniProtKB-SubCell"/>
</dbReference>
<evidence type="ECO:0000256" key="7">
    <source>
        <dbReference type="SAM" id="Phobius"/>
    </source>
</evidence>
<organism evidence="8 9">
    <name type="scientific">Syphacia muris</name>
    <dbReference type="NCBI Taxonomy" id="451379"/>
    <lineage>
        <taxon>Eukaryota</taxon>
        <taxon>Metazoa</taxon>
        <taxon>Ecdysozoa</taxon>
        <taxon>Nematoda</taxon>
        <taxon>Chromadorea</taxon>
        <taxon>Rhabditida</taxon>
        <taxon>Spirurina</taxon>
        <taxon>Oxyuridomorpha</taxon>
        <taxon>Oxyuroidea</taxon>
        <taxon>Oxyuridae</taxon>
        <taxon>Syphacia</taxon>
    </lineage>
</organism>
<dbReference type="STRING" id="451379.A0A0N5ARX2"/>
<keyword evidence="3" id="KW-1003">Cell membrane</keyword>
<keyword evidence="7" id="KW-0812">Transmembrane</keyword>
<keyword evidence="4" id="KW-0963">Cytoplasm</keyword>
<reference evidence="9" key="1">
    <citation type="submission" date="2017-02" db="UniProtKB">
        <authorList>
            <consortium name="WormBaseParasite"/>
        </authorList>
    </citation>
    <scope>IDENTIFICATION</scope>
</reference>
<dbReference type="Pfam" id="PF09790">
    <property type="entry name" value="Hyccin"/>
    <property type="match status" value="1"/>
</dbReference>
<dbReference type="InterPro" id="IPR018619">
    <property type="entry name" value="Hyccin"/>
</dbReference>
<evidence type="ECO:0000256" key="5">
    <source>
        <dbReference type="ARBA" id="ARBA00023136"/>
    </source>
</evidence>
<keyword evidence="5 7" id="KW-0472">Membrane</keyword>
<keyword evidence="7" id="KW-1133">Transmembrane helix</keyword>
<sequence>MNDIANRVMNSEQLQDWLTVVNEEFKGDEKAVKEIDSSRGLLFKQVEKSHYLINFLYSSYSDVNLTQPILAQLLASYYRGGILRYFALQFLPCLIHVYLLVLAKRQRKSVSMLETFLTAVYNEEILVRNAGDIEKKVEEVRIPSLRYPSVYHDPKRLNVGPEILQLRPTSPVYVQKTVRIGPYDTIEKVTAENRPIVLTRLLKAVNVCLRHLPEDVVCRYLCSSTNAICHSGFSFGESDFVSRLLQDAPITFTQDYSRKPRIHLSSQYLLEALNGVYFSLFNGSFEIKMMAVRVIDAVHQRAVYEMFADVTLVTNSVRSSLLEKSFFQNEELAAMKRSSFITGGRKRNELVTNASLRLKKMPEDIVVTDDDEVNGESPHRKDSSFVEGSLKSMRCVLILGFENLKKKVAQKVEQSRVKGECWLEQQKARSGSFLQGARRWKRSLMKEDT</sequence>
<dbReference type="Proteomes" id="UP000046393">
    <property type="component" value="Unplaced"/>
</dbReference>
<feature type="transmembrane region" description="Helical" evidence="7">
    <location>
        <begin position="82"/>
        <end position="103"/>
    </location>
</feature>
<dbReference type="WBParaSite" id="SMUV_0000751701-mRNA-1">
    <property type="protein sequence ID" value="SMUV_0000751701-mRNA-1"/>
    <property type="gene ID" value="SMUV_0000751701"/>
</dbReference>
<dbReference type="GO" id="GO:0005829">
    <property type="term" value="C:cytosol"/>
    <property type="evidence" value="ECO:0007669"/>
    <property type="project" value="UniProtKB-SubCell"/>
</dbReference>
<evidence type="ECO:0000256" key="2">
    <source>
        <dbReference type="ARBA" id="ARBA00004514"/>
    </source>
</evidence>
<dbReference type="GO" id="GO:0072659">
    <property type="term" value="P:protein localization to plasma membrane"/>
    <property type="evidence" value="ECO:0007669"/>
    <property type="project" value="TreeGrafter"/>
</dbReference>
<keyword evidence="8" id="KW-1185">Reference proteome</keyword>
<dbReference type="GO" id="GO:0046854">
    <property type="term" value="P:phosphatidylinositol phosphate biosynthetic process"/>
    <property type="evidence" value="ECO:0007669"/>
    <property type="project" value="TreeGrafter"/>
</dbReference>
<comment type="similarity">
    <text evidence="6">Belongs to the Hyccin family.</text>
</comment>
<dbReference type="PANTHER" id="PTHR31220:SF1">
    <property type="entry name" value="GH21176P"/>
    <property type="match status" value="1"/>
</dbReference>
<proteinExistence type="inferred from homology"/>
<evidence type="ECO:0000256" key="3">
    <source>
        <dbReference type="ARBA" id="ARBA00022475"/>
    </source>
</evidence>
<comment type="subcellular location">
    <subcellularLocation>
        <location evidence="1">Cell membrane</location>
    </subcellularLocation>
    <subcellularLocation>
        <location evidence="2">Cytoplasm</location>
        <location evidence="2">Cytosol</location>
    </subcellularLocation>
</comment>
<dbReference type="PANTHER" id="PTHR31220">
    <property type="entry name" value="HYCCIN RELATED"/>
    <property type="match status" value="1"/>
</dbReference>
<evidence type="ECO:0000313" key="8">
    <source>
        <dbReference type="Proteomes" id="UP000046393"/>
    </source>
</evidence>